<evidence type="ECO:0000259" key="6">
    <source>
        <dbReference type="Pfam" id="PF01266"/>
    </source>
</evidence>
<feature type="domain" description="FAD dependent oxidoreductase" evidence="6">
    <location>
        <begin position="6"/>
        <end position="396"/>
    </location>
</feature>
<dbReference type="AlphaFoldDB" id="A0A7U3ZKF6"/>
<dbReference type="Pfam" id="PF01266">
    <property type="entry name" value="DAO"/>
    <property type="match status" value="1"/>
</dbReference>
<keyword evidence="8" id="KW-1185">Reference proteome</keyword>
<evidence type="ECO:0000313" key="8">
    <source>
        <dbReference type="Proteomes" id="UP000000493"/>
    </source>
</evidence>
<keyword evidence="4" id="KW-0560">Oxidoreductase</keyword>
<comment type="similarity">
    <text evidence="5">Belongs to the L2HGDH family.</text>
</comment>
<dbReference type="PANTHER" id="PTHR43104:SF2">
    <property type="entry name" value="L-2-HYDROXYGLUTARATE DEHYDROGENASE, MITOCHONDRIAL"/>
    <property type="match status" value="1"/>
</dbReference>
<gene>
    <name evidence="7" type="ordered locus">Runsl_2408</name>
</gene>
<dbReference type="KEGG" id="rsi:Runsl_2408"/>
<reference evidence="7 8" key="2">
    <citation type="journal article" date="2012" name="Stand. Genomic Sci.">
        <title>Complete genome sequence of the aquatic bacterium Runella slithyformis type strain (LSU 4(T)).</title>
        <authorList>
            <person name="Copeland A."/>
            <person name="Zhang X."/>
            <person name="Misra M."/>
            <person name="Lapidus A."/>
            <person name="Nolan M."/>
            <person name="Lucas S."/>
            <person name="Deshpande S."/>
            <person name="Cheng J.F."/>
            <person name="Tapia R."/>
            <person name="Goodwin L.A."/>
            <person name="Pitluck S."/>
            <person name="Liolios K."/>
            <person name="Pagani I."/>
            <person name="Ivanova N."/>
            <person name="Mikhailova N."/>
            <person name="Pati A."/>
            <person name="Chen A."/>
            <person name="Palaniappan K."/>
            <person name="Land M."/>
            <person name="Hauser L."/>
            <person name="Pan C."/>
            <person name="Jeffries C.D."/>
            <person name="Detter J.C."/>
            <person name="Brambilla E.M."/>
            <person name="Rohde M."/>
            <person name="Djao O.D."/>
            <person name="Goker M."/>
            <person name="Sikorski J."/>
            <person name="Tindall B.J."/>
            <person name="Woyke T."/>
            <person name="Bristow J."/>
            <person name="Eisen J.A."/>
            <person name="Markowitz V."/>
            <person name="Hugenholtz P."/>
            <person name="Kyrpides N.C."/>
            <person name="Klenk H.P."/>
            <person name="Mavromatis K."/>
        </authorList>
    </citation>
    <scope>NUCLEOTIDE SEQUENCE [LARGE SCALE GENOMIC DNA]</scope>
    <source>
        <strain evidence="8">ATCC 29530 / DSM 19594 / LMG 11500 / NCIMB 11436 / LSU 4</strain>
    </source>
</reference>
<protein>
    <submittedName>
        <fullName evidence="7">FAD dependent oxidoreductase</fullName>
    </submittedName>
</protein>
<evidence type="ECO:0000256" key="3">
    <source>
        <dbReference type="ARBA" id="ARBA00022827"/>
    </source>
</evidence>
<accession>A0A7U3ZKF6</accession>
<name>A0A7U3ZKF6_RUNSL</name>
<dbReference type="PANTHER" id="PTHR43104">
    <property type="entry name" value="L-2-HYDROXYGLUTARATE DEHYDROGENASE, MITOCHONDRIAL"/>
    <property type="match status" value="1"/>
</dbReference>
<dbReference type="Gene3D" id="3.30.9.10">
    <property type="entry name" value="D-Amino Acid Oxidase, subunit A, domain 2"/>
    <property type="match status" value="1"/>
</dbReference>
<reference evidence="8" key="1">
    <citation type="submission" date="2011-06" db="EMBL/GenBank/DDBJ databases">
        <title>The complete genome of chromosome of Runella slithyformis DSM 19594.</title>
        <authorList>
            <consortium name="US DOE Joint Genome Institute (JGI-PGF)"/>
            <person name="Lucas S."/>
            <person name="Han J."/>
            <person name="Lapidus A."/>
            <person name="Bruce D."/>
            <person name="Goodwin L."/>
            <person name="Pitluck S."/>
            <person name="Peters L."/>
            <person name="Kyrpides N."/>
            <person name="Mavromatis K."/>
            <person name="Ivanova N."/>
            <person name="Ovchinnikova G."/>
            <person name="Zhang X."/>
            <person name="Misra M."/>
            <person name="Detter J.C."/>
            <person name="Tapia R."/>
            <person name="Han C."/>
            <person name="Land M."/>
            <person name="Hauser L."/>
            <person name="Markowitz V."/>
            <person name="Cheng J.-F."/>
            <person name="Hugenholtz P."/>
            <person name="Woyke T."/>
            <person name="Wu D."/>
            <person name="Tindall B."/>
            <person name="Faehrich R."/>
            <person name="Brambilla E."/>
            <person name="Klenk H.-P."/>
            <person name="Eisen J.A."/>
        </authorList>
    </citation>
    <scope>NUCLEOTIDE SEQUENCE [LARGE SCALE GENOMIC DNA]</scope>
    <source>
        <strain evidence="8">ATCC 29530 / DSM 19594 / LMG 11500 / NCIMB 11436 / LSU 4</strain>
    </source>
</reference>
<dbReference type="EMBL" id="CP002859">
    <property type="protein sequence ID" value="AEI48818.1"/>
    <property type="molecule type" value="Genomic_DNA"/>
</dbReference>
<dbReference type="GO" id="GO:0005737">
    <property type="term" value="C:cytoplasm"/>
    <property type="evidence" value="ECO:0007669"/>
    <property type="project" value="TreeGrafter"/>
</dbReference>
<dbReference type="Gene3D" id="3.50.50.60">
    <property type="entry name" value="FAD/NAD(P)-binding domain"/>
    <property type="match status" value="1"/>
</dbReference>
<dbReference type="NCBIfam" id="NF008726">
    <property type="entry name" value="PRK11728.1"/>
    <property type="match status" value="1"/>
</dbReference>
<keyword evidence="3" id="KW-0274">FAD</keyword>
<dbReference type="InterPro" id="IPR036188">
    <property type="entry name" value="FAD/NAD-bd_sf"/>
</dbReference>
<evidence type="ECO:0000256" key="1">
    <source>
        <dbReference type="ARBA" id="ARBA00001974"/>
    </source>
</evidence>
<proteinExistence type="inferred from homology"/>
<comment type="cofactor">
    <cofactor evidence="1">
        <name>FAD</name>
        <dbReference type="ChEBI" id="CHEBI:57692"/>
    </cofactor>
</comment>
<evidence type="ECO:0000256" key="5">
    <source>
        <dbReference type="ARBA" id="ARBA00037941"/>
    </source>
</evidence>
<organism evidence="7 8">
    <name type="scientific">Runella slithyformis (strain ATCC 29530 / DSM 19594 / LMG 11500 / NCIMB 11436 / LSU 4)</name>
    <dbReference type="NCBI Taxonomy" id="761193"/>
    <lineage>
        <taxon>Bacteria</taxon>
        <taxon>Pseudomonadati</taxon>
        <taxon>Bacteroidota</taxon>
        <taxon>Cytophagia</taxon>
        <taxon>Cytophagales</taxon>
        <taxon>Spirosomataceae</taxon>
        <taxon>Runella</taxon>
    </lineage>
</organism>
<evidence type="ECO:0000313" key="7">
    <source>
        <dbReference type="EMBL" id="AEI48818.1"/>
    </source>
</evidence>
<keyword evidence="2" id="KW-0285">Flavoprotein</keyword>
<dbReference type="SUPFAM" id="SSF51905">
    <property type="entry name" value="FAD/NAD(P)-binding domain"/>
    <property type="match status" value="1"/>
</dbReference>
<sequence>MNKIYDITVIGGGIVGLATALKIKEQSPQLKVLVIEKEHEVAAHQTGHNSGVIHSGLYYKPGSLKAVNCIRGYKMLVDFAEKEGIPYELCGKIVVATRPEQVPILDGLYERGAQNGLTGFKMLDAAGLREYEPHVKGIKGFFVPQTGIINYKIVCEKYAEKFQKLGGQINLGQRVIEIRQSDKLSMVITAQNYYETRLVINCAGLYSDKVAQFTQETPIDVRIIPFRGEYFEIKPNKQYLVRNLIYPVPDPNFPFLGVHFTRMIGGGVEAGPNAVLAFRREGYKKLDIHARELWKTLTWPGFQKVAAKYWQTGLGEMYRSFSKAAFTKALQELIPEIQENDLIPGGAGVRAQACDRDGGLLDDFSIIERPNAINVCNAPSPAATSSLSIGQTVAELALKRF</sequence>
<dbReference type="Proteomes" id="UP000000493">
    <property type="component" value="Chromosome"/>
</dbReference>
<evidence type="ECO:0000256" key="4">
    <source>
        <dbReference type="ARBA" id="ARBA00023002"/>
    </source>
</evidence>
<dbReference type="InterPro" id="IPR006076">
    <property type="entry name" value="FAD-dep_OxRdtase"/>
</dbReference>
<dbReference type="GO" id="GO:0047545">
    <property type="term" value="F:(S)-2-hydroxyglutarate dehydrogenase activity"/>
    <property type="evidence" value="ECO:0007669"/>
    <property type="project" value="TreeGrafter"/>
</dbReference>
<evidence type="ECO:0000256" key="2">
    <source>
        <dbReference type="ARBA" id="ARBA00022630"/>
    </source>
</evidence>